<reference evidence="1 2" key="1">
    <citation type="journal article" date="2024" name="J Genomics">
        <title>Draft genome sequencing and assembly of Favolaschia claudopus CIRM-BRFM 2984 isolated from oak limbs.</title>
        <authorList>
            <person name="Navarro D."/>
            <person name="Drula E."/>
            <person name="Chaduli D."/>
            <person name="Cazenave R."/>
            <person name="Ahrendt S."/>
            <person name="Wang J."/>
            <person name="Lipzen A."/>
            <person name="Daum C."/>
            <person name="Barry K."/>
            <person name="Grigoriev I.V."/>
            <person name="Favel A."/>
            <person name="Rosso M.N."/>
            <person name="Martin F."/>
        </authorList>
    </citation>
    <scope>NUCLEOTIDE SEQUENCE [LARGE SCALE GENOMIC DNA]</scope>
    <source>
        <strain evidence="1 2">CIRM-BRFM 2984</strain>
    </source>
</reference>
<gene>
    <name evidence="1" type="ORF">R3P38DRAFT_3164521</name>
</gene>
<protein>
    <submittedName>
        <fullName evidence="1">Uncharacterized protein</fullName>
    </submittedName>
</protein>
<name>A0AAW0EHI1_9AGAR</name>
<dbReference type="EMBL" id="JAWWNJ010000001">
    <property type="protein sequence ID" value="KAK7063522.1"/>
    <property type="molecule type" value="Genomic_DNA"/>
</dbReference>
<organism evidence="1 2">
    <name type="scientific">Favolaschia claudopus</name>
    <dbReference type="NCBI Taxonomy" id="2862362"/>
    <lineage>
        <taxon>Eukaryota</taxon>
        <taxon>Fungi</taxon>
        <taxon>Dikarya</taxon>
        <taxon>Basidiomycota</taxon>
        <taxon>Agaricomycotina</taxon>
        <taxon>Agaricomycetes</taxon>
        <taxon>Agaricomycetidae</taxon>
        <taxon>Agaricales</taxon>
        <taxon>Marasmiineae</taxon>
        <taxon>Mycenaceae</taxon>
        <taxon>Favolaschia</taxon>
    </lineage>
</organism>
<keyword evidence="2" id="KW-1185">Reference proteome</keyword>
<dbReference type="AlphaFoldDB" id="A0AAW0EHI1"/>
<comment type="caution">
    <text evidence="1">The sequence shown here is derived from an EMBL/GenBank/DDBJ whole genome shotgun (WGS) entry which is preliminary data.</text>
</comment>
<sequence length="207" mass="22739">MGLQIRVLRRKNAFVGARSSPENVRVGITTGEAVVNALSTALEEGMQHIPPFCHTLHSRLVPFDGHAPSNPWGAPCYSSRHPLHFVRGLGEAWQDFQSRMRAFHVGPSPCFILRSAARINLWFASHFLPQALKTVALSALHHRTRGIPFPIALGAAQAMDAIVSLHLTDVYTVHHVSSSSPTLAISPLKYRRVLRIHAVDLLSPSDA</sequence>
<evidence type="ECO:0000313" key="1">
    <source>
        <dbReference type="EMBL" id="KAK7063522.1"/>
    </source>
</evidence>
<evidence type="ECO:0000313" key="2">
    <source>
        <dbReference type="Proteomes" id="UP001362999"/>
    </source>
</evidence>
<dbReference type="Proteomes" id="UP001362999">
    <property type="component" value="Unassembled WGS sequence"/>
</dbReference>
<accession>A0AAW0EHI1</accession>
<proteinExistence type="predicted"/>